<reference evidence="1" key="1">
    <citation type="journal article" date="2021" name="Proc. Natl. Acad. Sci. U.S.A.">
        <title>A Catalog of Tens of Thousands of Viruses from Human Metagenomes Reveals Hidden Associations with Chronic Diseases.</title>
        <authorList>
            <person name="Tisza M.J."/>
            <person name="Buck C.B."/>
        </authorList>
    </citation>
    <scope>NUCLEOTIDE SEQUENCE</scope>
    <source>
        <strain evidence="1">CtYA416</strain>
    </source>
</reference>
<evidence type="ECO:0000313" key="1">
    <source>
        <dbReference type="EMBL" id="DAF97765.1"/>
    </source>
</evidence>
<name>A0A8S5UTG8_9CAUD</name>
<accession>A0A8S5UTG8</accession>
<sequence>MRDANMSKVLTDYPFSDVLVYYTKILGIGCIVKSEQDALNAETTRTKFMGDLYTQSVEGIADYRMYDYTPKVLARAGVPVELIPRIIDEPSNIPKQFRAKAHKLMEKEFIKRYVEENEYYRRILGLPPLGKHPIFVPKHLQDFKLGIDYEVPLHEMTPNAIKIMEKAGIWKKIKDIYNGSDYEYLDFIKANVDIYKARKAEDFQLLYIPSVGVQVLEEKFVRRFNANRAFSMTTVYSDAYKFESKYYDAWMAIFIIIQTMVDIISELQEHVINLDIFDERCIRAIFASHGVPYYNEIPFVYQVRMVKRLHQLLKYKSTAKCMVDICSLFGFDDIRIFRYYLIRDRKIDPDSGEYVFNYKTKTVLDTDQKLVNEKKSLDVFSNGIKIPFPHENFLERGGVMLVNLDGVRVDSSKYEITDGKLVFTDPSILQGKRKMEFLFFSNNTFNDDISLLDDHKITTEVKSYPITNKAQREFTIEIPQENYFENGGYMIVSVGATFIDPERYTIEGTKLTFKDKEDWLDAGERSLNIVYIYSNRVKIKSTIKKYTYTNDIYASGFNIPLPDGNYIKNGGEFFTTIGSTHFSKERYFVNGNTFNFISSDDRLTKDRDVSFYFFYTLDKPIEMVESFYEFTVDTIGNQLYDFKEPFPGYNETLYPIEVFFDDIKVDRKEFTILKNSIKINDQTKIMRKGMKVKLRFYYPKDREGTKIIRKHITIDKETMTFTYVPLYPGLYDGEDKHMVLVDSKIVDKSRYVIDGNNIIFTDPKDKLTPKSKVEVIVIYYETNTHNIHVQEERLKVRQADQKIFNINFPFFNYVKSGNGVIVLVGGTIISPERYTVTSNSIRFDDTVSLDKNREVHCIFIYNSVYDTFNNYIRSEYTFYDLKNGKKFVDIPYPYDNYFESDNNNQMEVMAQDGTVLVEGVDYEIIDDQIAFTDVTNVLTHGDNIIFNFSYVNAKKKEVYIEDPIKNYELKFAKVPLLDSADRYLRDSNAHLDYHRFSDDDWLWTHDFDPAFIENKILEKEFNYARTKYLSIDTVMSLSELSFQIPYFFSLFFDNLKNEERLRLAVPTIRADKNFRLSSLLCYLFALSFEYYGIEDTIQTETVPIMYVLGFNFEADLNLLRNDLAKNLFTLEKMGIDGFKTYNSNINIKDLLAIFKNNKDIHDKIVKGMYKACNKRIYDAYKKAYDALLIRKYSTKFFRIAGTDRVAKTYTEYLKYNDKDLYNSILEARSIEDIEERKKFIVETIVNVTGYIENYFGSKEYNKLFNAMPGAGIDFIKMYVSKVIDFFKSYKIEIAGLNTVYTLNNKYLNYIKPIDGIHLISKVRPEDFIEMADGISRIMADYTNKEHVTLQDIIYIFRYFMKKFNVNDVGLNVRLKRAFERFLDKIRYIVTLKATDIDKDTKRNLIRKEVVKILSRIKIYDLTNVESFDTIRHKSKLIPYDGLDLIEHVYISRYDSKPSDKHISNLDT</sequence>
<dbReference type="EMBL" id="BK016136">
    <property type="protein sequence ID" value="DAF97765.1"/>
    <property type="molecule type" value="Genomic_DNA"/>
</dbReference>
<protein>
    <submittedName>
        <fullName evidence="1">Uncharacterized protein</fullName>
    </submittedName>
</protein>
<proteinExistence type="predicted"/>
<organism evidence="1">
    <name type="scientific">Myoviridae sp. ctYA416</name>
    <dbReference type="NCBI Taxonomy" id="2825125"/>
    <lineage>
        <taxon>Viruses</taxon>
        <taxon>Duplodnaviria</taxon>
        <taxon>Heunggongvirae</taxon>
        <taxon>Uroviricota</taxon>
        <taxon>Caudoviricetes</taxon>
    </lineage>
</organism>